<reference evidence="4" key="2">
    <citation type="submission" date="2015-02" db="UniProtKB">
        <authorList>
            <consortium name="EnsemblMetazoa"/>
        </authorList>
    </citation>
    <scope>IDENTIFICATION</scope>
</reference>
<feature type="domain" description="DED" evidence="2">
    <location>
        <begin position="35"/>
        <end position="118"/>
    </location>
</feature>
<evidence type="ECO:0000259" key="2">
    <source>
        <dbReference type="PROSITE" id="PS50168"/>
    </source>
</evidence>
<dbReference type="InterPro" id="IPR029030">
    <property type="entry name" value="Caspase-like_dom_sf"/>
</dbReference>
<dbReference type="GO" id="GO:0042981">
    <property type="term" value="P:regulation of apoptotic process"/>
    <property type="evidence" value="ECO:0007669"/>
    <property type="project" value="InterPro"/>
</dbReference>
<dbReference type="Gene3D" id="1.10.533.10">
    <property type="entry name" value="Death Domain, Fas"/>
    <property type="match status" value="1"/>
</dbReference>
<dbReference type="PROSITE" id="PS50168">
    <property type="entry name" value="DED"/>
    <property type="match status" value="1"/>
</dbReference>
<protein>
    <submittedName>
        <fullName evidence="4">Uncharacterized protein</fullName>
    </submittedName>
</protein>
<sequence length="240" mass="27713">MDSVCPDSTPLSGSENDNLEKNAEKMDDVDKMSKGSENTIYSICEFLTNDDFVCLKMLSALWLIPRPNFKIKRSDVKTPMILFKSLHNRVTDDVEFNSIIIELLFTIKRYDLLKKLKVCKHNSAKFIQNRIDPIWKECFKLVEQFDPNGKDVEKFVINLTTLVQSEKNPRLEWILESLLDLIDSTILDEIRIKINELTDLPYPMDGDPCGICLIINNKKFDNPKKFPARDGTEADKGEYI</sequence>
<feature type="compositionally biased region" description="Basic and acidic residues" evidence="1">
    <location>
        <begin position="18"/>
        <end position="28"/>
    </location>
</feature>
<dbReference type="InterPro" id="IPR011029">
    <property type="entry name" value="DEATH-like_dom_sf"/>
</dbReference>
<dbReference type="InterPro" id="IPR001875">
    <property type="entry name" value="DED_dom"/>
</dbReference>
<dbReference type="EnsemblMetazoa" id="SMAR015676-RA">
    <property type="protein sequence ID" value="SMAR015676-PA"/>
    <property type="gene ID" value="SMAR015676"/>
</dbReference>
<evidence type="ECO:0000313" key="5">
    <source>
        <dbReference type="Proteomes" id="UP000014500"/>
    </source>
</evidence>
<dbReference type="GO" id="GO:0006508">
    <property type="term" value="P:proteolysis"/>
    <property type="evidence" value="ECO:0007669"/>
    <property type="project" value="InterPro"/>
</dbReference>
<name>T1JPA0_STRMM</name>
<evidence type="ECO:0000259" key="3">
    <source>
        <dbReference type="PROSITE" id="PS50208"/>
    </source>
</evidence>
<dbReference type="PROSITE" id="PS50208">
    <property type="entry name" value="CASPASE_P20"/>
    <property type="match status" value="1"/>
</dbReference>
<feature type="region of interest" description="Disordered" evidence="1">
    <location>
        <begin position="1"/>
        <end position="28"/>
    </location>
</feature>
<dbReference type="GO" id="GO:0004197">
    <property type="term" value="F:cysteine-type endopeptidase activity"/>
    <property type="evidence" value="ECO:0007669"/>
    <property type="project" value="InterPro"/>
</dbReference>
<keyword evidence="5" id="KW-1185">Reference proteome</keyword>
<dbReference type="Gene3D" id="3.40.50.1460">
    <property type="match status" value="1"/>
</dbReference>
<reference evidence="5" key="1">
    <citation type="submission" date="2011-05" db="EMBL/GenBank/DDBJ databases">
        <authorList>
            <person name="Richards S.R."/>
            <person name="Qu J."/>
            <person name="Jiang H."/>
            <person name="Jhangiani S.N."/>
            <person name="Agravi P."/>
            <person name="Goodspeed R."/>
            <person name="Gross S."/>
            <person name="Mandapat C."/>
            <person name="Jackson L."/>
            <person name="Mathew T."/>
            <person name="Pu L."/>
            <person name="Thornton R."/>
            <person name="Saada N."/>
            <person name="Wilczek-Boney K.B."/>
            <person name="Lee S."/>
            <person name="Kovar C."/>
            <person name="Wu Y."/>
            <person name="Scherer S.E."/>
            <person name="Worley K.C."/>
            <person name="Muzny D.M."/>
            <person name="Gibbs R."/>
        </authorList>
    </citation>
    <scope>NUCLEOTIDE SEQUENCE</scope>
    <source>
        <strain evidence="5">Brora</strain>
    </source>
</reference>
<accession>T1JPA0</accession>
<organism evidence="4 5">
    <name type="scientific">Strigamia maritima</name>
    <name type="common">European centipede</name>
    <name type="synonym">Geophilus maritimus</name>
    <dbReference type="NCBI Taxonomy" id="126957"/>
    <lineage>
        <taxon>Eukaryota</taxon>
        <taxon>Metazoa</taxon>
        <taxon>Ecdysozoa</taxon>
        <taxon>Arthropoda</taxon>
        <taxon>Myriapoda</taxon>
        <taxon>Chilopoda</taxon>
        <taxon>Pleurostigmophora</taxon>
        <taxon>Geophilomorpha</taxon>
        <taxon>Linotaeniidae</taxon>
        <taxon>Strigamia</taxon>
    </lineage>
</organism>
<feature type="domain" description="Caspase family p20" evidence="3">
    <location>
        <begin position="208"/>
        <end position="235"/>
    </location>
</feature>
<dbReference type="SUPFAM" id="SSF52129">
    <property type="entry name" value="Caspase-like"/>
    <property type="match status" value="1"/>
</dbReference>
<dbReference type="EMBL" id="JH431094">
    <property type="status" value="NOT_ANNOTATED_CDS"/>
    <property type="molecule type" value="Genomic_DNA"/>
</dbReference>
<evidence type="ECO:0000313" key="4">
    <source>
        <dbReference type="EnsemblMetazoa" id="SMAR015676-PA"/>
    </source>
</evidence>
<dbReference type="Proteomes" id="UP000014500">
    <property type="component" value="Unassembled WGS sequence"/>
</dbReference>
<dbReference type="HOGENOM" id="CLU_1157697_0_0_1"/>
<evidence type="ECO:0000256" key="1">
    <source>
        <dbReference type="SAM" id="MobiDB-lite"/>
    </source>
</evidence>
<proteinExistence type="predicted"/>
<dbReference type="InterPro" id="IPR001309">
    <property type="entry name" value="Pept_C14_p20"/>
</dbReference>
<dbReference type="AlphaFoldDB" id="T1JPA0"/>